<organism evidence="2">
    <name type="scientific">Anopheles coluzzii</name>
    <name type="common">African malaria mosquito</name>
    <dbReference type="NCBI Taxonomy" id="1518534"/>
    <lineage>
        <taxon>Eukaryota</taxon>
        <taxon>Metazoa</taxon>
        <taxon>Ecdysozoa</taxon>
        <taxon>Arthropoda</taxon>
        <taxon>Hexapoda</taxon>
        <taxon>Insecta</taxon>
        <taxon>Pterygota</taxon>
        <taxon>Neoptera</taxon>
        <taxon>Endopterygota</taxon>
        <taxon>Diptera</taxon>
        <taxon>Nematocera</taxon>
        <taxon>Culicoidea</taxon>
        <taxon>Culicidae</taxon>
        <taxon>Anophelinae</taxon>
        <taxon>Anopheles</taxon>
    </lineage>
</organism>
<dbReference type="EnsemblMetazoa" id="ACOM038514-RA">
    <property type="protein sequence ID" value="ACOM038514-PA.1"/>
    <property type="gene ID" value="ACOM038514"/>
</dbReference>
<feature type="region of interest" description="Disordered" evidence="1">
    <location>
        <begin position="121"/>
        <end position="196"/>
    </location>
</feature>
<feature type="compositionally biased region" description="Basic and acidic residues" evidence="1">
    <location>
        <begin position="1"/>
        <end position="13"/>
    </location>
</feature>
<feature type="region of interest" description="Disordered" evidence="1">
    <location>
        <begin position="1"/>
        <end position="37"/>
    </location>
</feature>
<evidence type="ECO:0000256" key="1">
    <source>
        <dbReference type="SAM" id="MobiDB-lite"/>
    </source>
</evidence>
<dbReference type="VEuPathDB" id="VectorBase:ACON2_040023"/>
<protein>
    <submittedName>
        <fullName evidence="2">Uncharacterized protein</fullName>
    </submittedName>
</protein>
<sequence length="286" mass="31525">MAVKYDADADKEGVAGGSKAPPSSPIPDDNQTDPTFQALPPMMEEQYVYYPEDVFVMIQVVRIRWLLRLIITHLVSQVMQPDCNGLRRSSMLRQLHCLVEASDALSTAGQHIRKNHNRYLHESAEQPKSSRQALSSDSSDEPQEESSSLNEPYRSAFGVGTRMLARRKKAAPKEQVQRSASSGRVGTAKPIGRAPSPAPVLHSYDYPCCSARWIPPRPPTPAAVRIGRRLASWSASRPASPPSPPSRSASSPFKEFRLPNGWLKHDDGSQAACVYEADVNVSCTKF</sequence>
<name>A0A8W7PXN1_ANOCL</name>
<feature type="region of interest" description="Disordered" evidence="1">
    <location>
        <begin position="233"/>
        <end position="254"/>
    </location>
</feature>
<dbReference type="AlphaFoldDB" id="A0A8W7PXN1"/>
<reference evidence="2" key="1">
    <citation type="submission" date="2022-08" db="UniProtKB">
        <authorList>
            <consortium name="EnsemblMetazoa"/>
        </authorList>
    </citation>
    <scope>IDENTIFICATION</scope>
</reference>
<dbReference type="Proteomes" id="UP000075882">
    <property type="component" value="Unassembled WGS sequence"/>
</dbReference>
<accession>A0A8W7PXN1</accession>
<proteinExistence type="predicted"/>
<evidence type="ECO:0000313" key="2">
    <source>
        <dbReference type="EnsemblMetazoa" id="ACOM038514-PA.1"/>
    </source>
</evidence>